<dbReference type="InterPro" id="IPR002182">
    <property type="entry name" value="NB-ARC"/>
</dbReference>
<organism evidence="3 4">
    <name type="scientific">Streptacidiphilus cavernicola</name>
    <dbReference type="NCBI Taxonomy" id="3342716"/>
    <lineage>
        <taxon>Bacteria</taxon>
        <taxon>Bacillati</taxon>
        <taxon>Actinomycetota</taxon>
        <taxon>Actinomycetes</taxon>
        <taxon>Kitasatosporales</taxon>
        <taxon>Streptomycetaceae</taxon>
        <taxon>Streptacidiphilus</taxon>
    </lineage>
</organism>
<keyword evidence="4" id="KW-1185">Reference proteome</keyword>
<keyword evidence="1" id="KW-0677">Repeat</keyword>
<evidence type="ECO:0000256" key="1">
    <source>
        <dbReference type="ARBA" id="ARBA00022737"/>
    </source>
</evidence>
<evidence type="ECO:0000313" key="3">
    <source>
        <dbReference type="EMBL" id="MFC1401805.1"/>
    </source>
</evidence>
<protein>
    <submittedName>
        <fullName evidence="3">Tetratricopeptide repeat protein</fullName>
    </submittedName>
</protein>
<dbReference type="SMART" id="SM00028">
    <property type="entry name" value="TPR"/>
    <property type="match status" value="2"/>
</dbReference>
<accession>A0ABV6UK24</accession>
<dbReference type="EMBL" id="JBHEZZ010000005">
    <property type="protein sequence ID" value="MFC1401805.1"/>
    <property type="molecule type" value="Genomic_DNA"/>
</dbReference>
<dbReference type="SUPFAM" id="SSF52540">
    <property type="entry name" value="P-loop containing nucleoside triphosphate hydrolases"/>
    <property type="match status" value="1"/>
</dbReference>
<dbReference type="Gene3D" id="1.10.8.430">
    <property type="entry name" value="Helical domain of apoptotic protease-activating factors"/>
    <property type="match status" value="1"/>
</dbReference>
<evidence type="ECO:0000259" key="2">
    <source>
        <dbReference type="Pfam" id="PF00931"/>
    </source>
</evidence>
<evidence type="ECO:0000313" key="4">
    <source>
        <dbReference type="Proteomes" id="UP001592528"/>
    </source>
</evidence>
<name>A0ABV6UK24_9ACTN</name>
<dbReference type="InterPro" id="IPR019734">
    <property type="entry name" value="TPR_rpt"/>
</dbReference>
<comment type="caution">
    <text evidence="3">The sequence shown here is derived from an EMBL/GenBank/DDBJ whole genome shotgun (WGS) entry which is preliminary data.</text>
</comment>
<dbReference type="InterPro" id="IPR027417">
    <property type="entry name" value="P-loop_NTPase"/>
</dbReference>
<dbReference type="InterPro" id="IPR036388">
    <property type="entry name" value="WH-like_DNA-bd_sf"/>
</dbReference>
<dbReference type="PRINTS" id="PR00364">
    <property type="entry name" value="DISEASERSIST"/>
</dbReference>
<dbReference type="Pfam" id="PF13424">
    <property type="entry name" value="TPR_12"/>
    <property type="match status" value="1"/>
</dbReference>
<dbReference type="PANTHER" id="PTHR47691:SF3">
    <property type="entry name" value="HTH-TYPE TRANSCRIPTIONAL REGULATOR RV0890C-RELATED"/>
    <property type="match status" value="1"/>
</dbReference>
<dbReference type="Gene3D" id="3.40.50.300">
    <property type="entry name" value="P-loop containing nucleotide triphosphate hydrolases"/>
    <property type="match status" value="1"/>
</dbReference>
<dbReference type="SUPFAM" id="SSF48452">
    <property type="entry name" value="TPR-like"/>
    <property type="match status" value="2"/>
</dbReference>
<dbReference type="InterPro" id="IPR011990">
    <property type="entry name" value="TPR-like_helical_dom_sf"/>
</dbReference>
<dbReference type="PANTHER" id="PTHR47691">
    <property type="entry name" value="REGULATOR-RELATED"/>
    <property type="match status" value="1"/>
</dbReference>
<dbReference type="Proteomes" id="UP001592528">
    <property type="component" value="Unassembled WGS sequence"/>
</dbReference>
<dbReference type="Pfam" id="PF00931">
    <property type="entry name" value="NB-ARC"/>
    <property type="match status" value="1"/>
</dbReference>
<proteinExistence type="predicted"/>
<reference evidence="3 4" key="1">
    <citation type="submission" date="2024-09" db="EMBL/GenBank/DDBJ databases">
        <authorList>
            <person name="Lee S.D."/>
        </authorList>
    </citation>
    <scope>NUCLEOTIDE SEQUENCE [LARGE SCALE GENOMIC DNA]</scope>
    <source>
        <strain evidence="3 4">N1-5</strain>
    </source>
</reference>
<dbReference type="RefSeq" id="WP_030256504.1">
    <property type="nucleotide sequence ID" value="NZ_JBHEZZ010000005.1"/>
</dbReference>
<dbReference type="Gene3D" id="1.10.10.10">
    <property type="entry name" value="Winged helix-like DNA-binding domain superfamily/Winged helix DNA-binding domain"/>
    <property type="match status" value="1"/>
</dbReference>
<sequence>METAEAAGPDPEQVIDLEGLVRALIGLRALAGSPPYRALAKQVGPLLRPPREIAFRTVADVFQPSRRRLDLDLVLAVVRALGAGRQVDAWRRAHARAHADAASGGPVGVFRQLPADLPTFIGRREALRRLLAAVDEPRPDAATTVVVSAIEGMAGVGKTQLAVHAAHRLVRTGRCTDVQLYVDLRGFDPDHAPADPCMVLGSFLRQLEVPGPQIPSGLDERAAMYRDVLHDKQALILLDNAADEKQVRDLIPASGGCVVLVTSRRTLAGLDGAAVQLIDVFDEDEAIALLARIAGEQRVQAEPEVAAEIVKACGYLPLAVSLAAARLRSRPTWSLADLAARIHEDDLGTVRIGARSVDAVFDLSYQALPADLRRLYRLLALFPGADFTAAAAAALAGIETSQAQDALEELLDDHLIQQKTSERYALHDLARSYAARRTYEEDDSSTRETAVQRFLTWYLHSITAACHCLNPHGAAVVLPPPPRLPAPLAFTDRDTALAWCEAERVNLAAAVSAAEGDDLAWQLARAAVPYYSLRNLWDDWAETHRIGLSAAQMHQDRLGQAWMHHGLGRARTDLQDPAAADHFRTAQELFGDKYPLEALRSLASLAAFYGQQGDVELLIAYSLRAVEAARRAKDGYIEAILLGNIGTACIELKRFDEGVSYLHAALARLVTLGDEFGQATVLNNLGDTHIRSGKLSDADNCLTRALLLRRNLGDRRGEATTLNLLADLARAREQADEERHFRQAALDIYEDLNDPLAAGVRAQLA</sequence>
<dbReference type="InterPro" id="IPR042197">
    <property type="entry name" value="Apaf_helical"/>
</dbReference>
<feature type="domain" description="NB-ARC" evidence="2">
    <location>
        <begin position="147"/>
        <end position="298"/>
    </location>
</feature>
<dbReference type="Gene3D" id="1.25.40.10">
    <property type="entry name" value="Tetratricopeptide repeat domain"/>
    <property type="match status" value="1"/>
</dbReference>
<gene>
    <name evidence="3" type="ORF">ACEZDJ_10945</name>
</gene>